<keyword evidence="1" id="KW-0472">Membrane</keyword>
<keyword evidence="3" id="KW-1185">Reference proteome</keyword>
<dbReference type="Proteomes" id="UP000636110">
    <property type="component" value="Unassembled WGS sequence"/>
</dbReference>
<feature type="transmembrane region" description="Helical" evidence="1">
    <location>
        <begin position="82"/>
        <end position="106"/>
    </location>
</feature>
<evidence type="ECO:0000313" key="2">
    <source>
        <dbReference type="EMBL" id="MBB2148323.1"/>
    </source>
</evidence>
<evidence type="ECO:0008006" key="4">
    <source>
        <dbReference type="Google" id="ProtNLM"/>
    </source>
</evidence>
<comment type="caution">
    <text evidence="2">The sequence shown here is derived from an EMBL/GenBank/DDBJ whole genome shotgun (WGS) entry which is preliminary data.</text>
</comment>
<sequence length="199" mass="22947">MAQALIALFLDTYILTEDKIRLSMEGQYEARIIDYAVQSHKTQWIWKLLQVPVLSIFTIVIESIALYVACQFFEIKKSFNQFMVIVTVANFVFIIPELIRLLYFIIKAPLYTIKDVYNFSAGSLASIFQKTINTPVYPVLKSINIFQALFIWLLCIGMTYIIDNDKIKAKKIVFSGYVTLFLLYLIATYLINSILGKHA</sequence>
<proteinExistence type="predicted"/>
<dbReference type="RefSeq" id="WP_182954138.1">
    <property type="nucleotide sequence ID" value="NZ_WNXC01000001.1"/>
</dbReference>
<keyword evidence="1" id="KW-0812">Transmembrane</keyword>
<keyword evidence="1" id="KW-1133">Transmembrane helix</keyword>
<organism evidence="2 3">
    <name type="scientific">Pedobacter gandavensis</name>
    <dbReference type="NCBI Taxonomy" id="2679963"/>
    <lineage>
        <taxon>Bacteria</taxon>
        <taxon>Pseudomonadati</taxon>
        <taxon>Bacteroidota</taxon>
        <taxon>Sphingobacteriia</taxon>
        <taxon>Sphingobacteriales</taxon>
        <taxon>Sphingobacteriaceae</taxon>
        <taxon>Pedobacter</taxon>
    </lineage>
</organism>
<feature type="transmembrane region" description="Helical" evidence="1">
    <location>
        <begin position="174"/>
        <end position="195"/>
    </location>
</feature>
<evidence type="ECO:0000313" key="3">
    <source>
        <dbReference type="Proteomes" id="UP000636110"/>
    </source>
</evidence>
<gene>
    <name evidence="2" type="ORF">GM920_05310</name>
</gene>
<accession>A0ABR6EST2</accession>
<feature type="transmembrane region" description="Helical" evidence="1">
    <location>
        <begin position="143"/>
        <end position="162"/>
    </location>
</feature>
<name>A0ABR6EST2_9SPHI</name>
<protein>
    <recommendedName>
        <fullName evidence="4">Yip1 domain-containing protein</fullName>
    </recommendedName>
</protein>
<dbReference type="EMBL" id="WNXC01000001">
    <property type="protein sequence ID" value="MBB2148323.1"/>
    <property type="molecule type" value="Genomic_DNA"/>
</dbReference>
<reference evidence="2 3" key="1">
    <citation type="submission" date="2019-11" db="EMBL/GenBank/DDBJ databases">
        <title>Description of Pedobacter sp. LMG 31462T.</title>
        <authorList>
            <person name="Carlier A."/>
            <person name="Qi S."/>
            <person name="Vandamme P."/>
        </authorList>
    </citation>
    <scope>NUCLEOTIDE SEQUENCE [LARGE SCALE GENOMIC DNA]</scope>
    <source>
        <strain evidence="2 3">LMG 31462</strain>
    </source>
</reference>
<feature type="transmembrane region" description="Helical" evidence="1">
    <location>
        <begin position="49"/>
        <end position="70"/>
    </location>
</feature>
<evidence type="ECO:0000256" key="1">
    <source>
        <dbReference type="SAM" id="Phobius"/>
    </source>
</evidence>